<proteinExistence type="predicted"/>
<protein>
    <submittedName>
        <fullName evidence="2">DUF1801 domain-containing protein</fullName>
    </submittedName>
</protein>
<dbReference type="InterPro" id="IPR014922">
    <property type="entry name" value="YdhG-like"/>
</dbReference>
<dbReference type="RefSeq" id="WP_168924523.1">
    <property type="nucleotide sequence ID" value="NZ_JAAXLJ010000004.1"/>
</dbReference>
<organism evidence="2 3">
    <name type="scientific">Secundilactobacillus angelensis</name>
    <dbReference type="NCBI Taxonomy" id="2722706"/>
    <lineage>
        <taxon>Bacteria</taxon>
        <taxon>Bacillati</taxon>
        <taxon>Bacillota</taxon>
        <taxon>Bacilli</taxon>
        <taxon>Lactobacillales</taxon>
        <taxon>Lactobacillaceae</taxon>
        <taxon>Secundilactobacillus</taxon>
    </lineage>
</organism>
<reference evidence="2 3" key="1">
    <citation type="submission" date="2020-04" db="EMBL/GenBank/DDBJ databases">
        <title>A novel species of genus Lactobacillus that was isolated from fermented food Zha-chili.</title>
        <authorList>
            <person name="Zhang Z."/>
        </authorList>
    </citation>
    <scope>NUCLEOTIDE SEQUENCE [LARGE SCALE GENOMIC DNA]</scope>
    <source>
        <strain evidence="3">HBUAS51383</strain>
    </source>
</reference>
<sequence>MAKYDTLDEYMASITKPENAQQLSSTLDWISTQYPQLELRLAWNQPMFTDHDTFIIGFSAATKDFAVAVEAPVFEKHLPQITALGYRATKRQFHVAWGTEIDESLLHHLIDDAIALKKNVTTFWLPKDK</sequence>
<dbReference type="Gene3D" id="3.90.1150.200">
    <property type="match status" value="1"/>
</dbReference>
<feature type="domain" description="YdhG-like" evidence="1">
    <location>
        <begin position="23"/>
        <end position="114"/>
    </location>
</feature>
<dbReference type="Pfam" id="PF08818">
    <property type="entry name" value="DUF1801"/>
    <property type="match status" value="1"/>
</dbReference>
<gene>
    <name evidence="2" type="ORF">HC026_03060</name>
</gene>
<evidence type="ECO:0000313" key="3">
    <source>
        <dbReference type="Proteomes" id="UP000763447"/>
    </source>
</evidence>
<comment type="caution">
    <text evidence="2">The sequence shown here is derived from an EMBL/GenBank/DDBJ whole genome shotgun (WGS) entry which is preliminary data.</text>
</comment>
<name>A0ABX1KY33_9LACO</name>
<accession>A0ABX1KY33</accession>
<evidence type="ECO:0000313" key="2">
    <source>
        <dbReference type="EMBL" id="NLR17898.1"/>
    </source>
</evidence>
<keyword evidence="3" id="KW-1185">Reference proteome</keyword>
<dbReference type="SUPFAM" id="SSF159888">
    <property type="entry name" value="YdhG-like"/>
    <property type="match status" value="1"/>
</dbReference>
<dbReference type="EMBL" id="JAAXLJ010000004">
    <property type="protein sequence ID" value="NLR17898.1"/>
    <property type="molecule type" value="Genomic_DNA"/>
</dbReference>
<dbReference type="Proteomes" id="UP000763447">
    <property type="component" value="Unassembled WGS sequence"/>
</dbReference>
<evidence type="ECO:0000259" key="1">
    <source>
        <dbReference type="Pfam" id="PF08818"/>
    </source>
</evidence>